<evidence type="ECO:0000313" key="1">
    <source>
        <dbReference type="EMBL" id="KAJ1215076.1"/>
    </source>
</evidence>
<comment type="caution">
    <text evidence="1">The sequence shown here is derived from an EMBL/GenBank/DDBJ whole genome shotgun (WGS) entry which is preliminary data.</text>
</comment>
<dbReference type="AlphaFoldDB" id="A0AAV7WQ79"/>
<accession>A0AAV7WQ79</accession>
<gene>
    <name evidence="1" type="ORF">NDU88_002686</name>
</gene>
<dbReference type="EMBL" id="JANPWB010000001">
    <property type="protein sequence ID" value="KAJ1215076.1"/>
    <property type="molecule type" value="Genomic_DNA"/>
</dbReference>
<sequence>MFLARAEPEYRGYVARLPARKECGRQTYVVKTCRIRSIHTGQKDSRFCRRSKLWTYPLERCPEQPSGSGTVRVITGRRVTGRALFPDDELITEVSALVALLLDSGGLEARAQRLFDCHRYINVITGDNQAFLNVPFHLPHLDRSLPSSPEIGLKDVALLLGRANEDNGDELVPSASASAPFEVPETNFFIVFTTASWQSPASPMIVLSGRTRG</sequence>
<protein>
    <submittedName>
        <fullName evidence="1">Uncharacterized protein</fullName>
    </submittedName>
</protein>
<keyword evidence="2" id="KW-1185">Reference proteome</keyword>
<name>A0AAV7WQ79_PLEWA</name>
<evidence type="ECO:0000313" key="2">
    <source>
        <dbReference type="Proteomes" id="UP001066276"/>
    </source>
</evidence>
<organism evidence="1 2">
    <name type="scientific">Pleurodeles waltl</name>
    <name type="common">Iberian ribbed newt</name>
    <dbReference type="NCBI Taxonomy" id="8319"/>
    <lineage>
        <taxon>Eukaryota</taxon>
        <taxon>Metazoa</taxon>
        <taxon>Chordata</taxon>
        <taxon>Craniata</taxon>
        <taxon>Vertebrata</taxon>
        <taxon>Euteleostomi</taxon>
        <taxon>Amphibia</taxon>
        <taxon>Batrachia</taxon>
        <taxon>Caudata</taxon>
        <taxon>Salamandroidea</taxon>
        <taxon>Salamandridae</taxon>
        <taxon>Pleurodelinae</taxon>
        <taxon>Pleurodeles</taxon>
    </lineage>
</organism>
<dbReference type="Proteomes" id="UP001066276">
    <property type="component" value="Chromosome 1_1"/>
</dbReference>
<reference evidence="1" key="1">
    <citation type="journal article" date="2022" name="bioRxiv">
        <title>Sequencing and chromosome-scale assembly of the giantPleurodeles waltlgenome.</title>
        <authorList>
            <person name="Brown T."/>
            <person name="Elewa A."/>
            <person name="Iarovenko S."/>
            <person name="Subramanian E."/>
            <person name="Araus A.J."/>
            <person name="Petzold A."/>
            <person name="Susuki M."/>
            <person name="Suzuki K.-i.T."/>
            <person name="Hayashi T."/>
            <person name="Toyoda A."/>
            <person name="Oliveira C."/>
            <person name="Osipova E."/>
            <person name="Leigh N.D."/>
            <person name="Simon A."/>
            <person name="Yun M.H."/>
        </authorList>
    </citation>
    <scope>NUCLEOTIDE SEQUENCE</scope>
    <source>
        <strain evidence="1">20211129_DDA</strain>
        <tissue evidence="1">Liver</tissue>
    </source>
</reference>
<proteinExistence type="predicted"/>